<dbReference type="EMBL" id="BQNB010017523">
    <property type="protein sequence ID" value="GJT64184.1"/>
    <property type="molecule type" value="Genomic_DNA"/>
</dbReference>
<comment type="caution">
    <text evidence="3">The sequence shown here is derived from an EMBL/GenBank/DDBJ whole genome shotgun (WGS) entry which is preliminary data.</text>
</comment>
<feature type="compositionally biased region" description="Polar residues" evidence="2">
    <location>
        <begin position="18"/>
        <end position="41"/>
    </location>
</feature>
<evidence type="ECO:0000313" key="3">
    <source>
        <dbReference type="EMBL" id="GJT64184.1"/>
    </source>
</evidence>
<gene>
    <name evidence="3" type="ORF">Tco_1015664</name>
</gene>
<feature type="region of interest" description="Disordered" evidence="2">
    <location>
        <begin position="18"/>
        <end position="54"/>
    </location>
</feature>
<dbReference type="Proteomes" id="UP001151760">
    <property type="component" value="Unassembled WGS sequence"/>
</dbReference>
<name>A0ABQ5FLX6_9ASTR</name>
<reference evidence="3" key="2">
    <citation type="submission" date="2022-01" db="EMBL/GenBank/DDBJ databases">
        <authorList>
            <person name="Yamashiro T."/>
            <person name="Shiraishi A."/>
            <person name="Satake H."/>
            <person name="Nakayama K."/>
        </authorList>
    </citation>
    <scope>NUCLEOTIDE SEQUENCE</scope>
</reference>
<reference evidence="3" key="1">
    <citation type="journal article" date="2022" name="Int. J. Mol. Sci.">
        <title>Draft Genome of Tanacetum Coccineum: Genomic Comparison of Closely Related Tanacetum-Family Plants.</title>
        <authorList>
            <person name="Yamashiro T."/>
            <person name="Shiraishi A."/>
            <person name="Nakayama K."/>
            <person name="Satake H."/>
        </authorList>
    </citation>
    <scope>NUCLEOTIDE SEQUENCE</scope>
</reference>
<organism evidence="3 4">
    <name type="scientific">Tanacetum coccineum</name>
    <dbReference type="NCBI Taxonomy" id="301880"/>
    <lineage>
        <taxon>Eukaryota</taxon>
        <taxon>Viridiplantae</taxon>
        <taxon>Streptophyta</taxon>
        <taxon>Embryophyta</taxon>
        <taxon>Tracheophyta</taxon>
        <taxon>Spermatophyta</taxon>
        <taxon>Magnoliopsida</taxon>
        <taxon>eudicotyledons</taxon>
        <taxon>Gunneridae</taxon>
        <taxon>Pentapetalae</taxon>
        <taxon>asterids</taxon>
        <taxon>campanulids</taxon>
        <taxon>Asterales</taxon>
        <taxon>Asteraceae</taxon>
        <taxon>Asteroideae</taxon>
        <taxon>Anthemideae</taxon>
        <taxon>Anthemidinae</taxon>
        <taxon>Tanacetum</taxon>
    </lineage>
</organism>
<evidence type="ECO:0000313" key="4">
    <source>
        <dbReference type="Proteomes" id="UP001151760"/>
    </source>
</evidence>
<keyword evidence="1" id="KW-0175">Coiled coil</keyword>
<protein>
    <submittedName>
        <fullName evidence="3">Uncharacterized protein</fullName>
    </submittedName>
</protein>
<proteinExistence type="predicted"/>
<feature type="non-terminal residue" evidence="3">
    <location>
        <position position="1"/>
    </location>
</feature>
<accession>A0ABQ5FLX6</accession>
<feature type="coiled-coil region" evidence="1">
    <location>
        <begin position="109"/>
        <end position="136"/>
    </location>
</feature>
<evidence type="ECO:0000256" key="2">
    <source>
        <dbReference type="SAM" id="MobiDB-lite"/>
    </source>
</evidence>
<evidence type="ECO:0000256" key="1">
    <source>
        <dbReference type="SAM" id="Coils"/>
    </source>
</evidence>
<keyword evidence="4" id="KW-1185">Reference proteome</keyword>
<sequence>EAIHKELGDNLVWAATTGSSLEAEQDSGNIKKTQSTTTPNESSSLGTTSGGGPGCQETIGDTIAQTMFENVSKHSNDSLLARGNTLRSDEDRLKLDELMALCTTLQTRVLDLEKTKTTQDNEIASLKRRVKKLEKKDRVRTHRQKRLYKVGLTARVESSNNEESLGEDASKQGNIDAIDADEEITLVSVQNVDEEMFDVNVLDGEEVFVVEQEVAANKENDEVNVVEEVVEVINTAKLITDAAQVSVAGNVVSTAGAATTVSAATTTTNDGDITLAQALIEMKSTKPKNKGVVIQTCEAMKRNFKSYLMKKLFQSYKLNLMKKKDLQDVSTNIMIFNLYDLFMFW</sequence>